<dbReference type="RefSeq" id="WP_344566511.1">
    <property type="nucleotide sequence ID" value="NZ_BAAATG010000050.1"/>
</dbReference>
<protein>
    <submittedName>
        <fullName evidence="2">Methyltransferase domain-containing protein</fullName>
    </submittedName>
</protein>
<evidence type="ECO:0000313" key="3">
    <source>
        <dbReference type="Proteomes" id="UP001596035"/>
    </source>
</evidence>
<dbReference type="InterPro" id="IPR041698">
    <property type="entry name" value="Methyltransf_25"/>
</dbReference>
<dbReference type="CDD" id="cd02440">
    <property type="entry name" value="AdoMet_MTases"/>
    <property type="match status" value="1"/>
</dbReference>
<dbReference type="Proteomes" id="UP001596035">
    <property type="component" value="Unassembled WGS sequence"/>
</dbReference>
<name>A0ABW0DLP1_9ACTN</name>
<organism evidence="2 3">
    <name type="scientific">Streptomyces atrovirens</name>
    <dbReference type="NCBI Taxonomy" id="285556"/>
    <lineage>
        <taxon>Bacteria</taxon>
        <taxon>Bacillati</taxon>
        <taxon>Actinomycetota</taxon>
        <taxon>Actinomycetes</taxon>
        <taxon>Kitasatosporales</taxon>
        <taxon>Streptomycetaceae</taxon>
        <taxon>Streptomyces</taxon>
    </lineage>
</organism>
<dbReference type="GO" id="GO:0008168">
    <property type="term" value="F:methyltransferase activity"/>
    <property type="evidence" value="ECO:0007669"/>
    <property type="project" value="UniProtKB-KW"/>
</dbReference>
<evidence type="ECO:0000313" key="2">
    <source>
        <dbReference type="EMBL" id="MFC5239636.1"/>
    </source>
</evidence>
<keyword evidence="2" id="KW-0489">Methyltransferase</keyword>
<proteinExistence type="predicted"/>
<keyword evidence="3" id="KW-1185">Reference proteome</keyword>
<dbReference type="Pfam" id="PF13649">
    <property type="entry name" value="Methyltransf_25"/>
    <property type="match status" value="1"/>
</dbReference>
<evidence type="ECO:0000259" key="1">
    <source>
        <dbReference type="Pfam" id="PF13649"/>
    </source>
</evidence>
<dbReference type="GO" id="GO:0032259">
    <property type="term" value="P:methylation"/>
    <property type="evidence" value="ECO:0007669"/>
    <property type="project" value="UniProtKB-KW"/>
</dbReference>
<sequence>MGQDRLAASYGDANPLFRLCRHLGWGALVNLGYHTLPTLPGIVGGLAWFQRRLETRSLALLQAGPGHRVLDACCGRGHTTARLAAAGCAAVGVDITADQIAQARARYGDAVRATFAVADVTALPQAEGIRATNGSFDRVLCLEAAFHLSPADRRALLAEAFRVLRPGGRFVLVDFVWNTDDPSMIRQLDPLGLVREAWQFDEFEPLRRYLRHAEETGFVIRRTVDWTRPVIEGFSRLGALLTRMATNQAGRELLCLRWPDLREFSEQDWRHTLASVEAHCSVGRCTGYVALVLDKPA</sequence>
<accession>A0ABW0DLP1</accession>
<gene>
    <name evidence="2" type="ORF">ACFPWV_06925</name>
</gene>
<dbReference type="InterPro" id="IPR029063">
    <property type="entry name" value="SAM-dependent_MTases_sf"/>
</dbReference>
<dbReference type="SUPFAM" id="SSF53335">
    <property type="entry name" value="S-adenosyl-L-methionine-dependent methyltransferases"/>
    <property type="match status" value="1"/>
</dbReference>
<dbReference type="InterPro" id="IPR050508">
    <property type="entry name" value="Methyltransf_Superfamily"/>
</dbReference>
<reference evidence="3" key="1">
    <citation type="journal article" date="2019" name="Int. J. Syst. Evol. Microbiol.">
        <title>The Global Catalogue of Microorganisms (GCM) 10K type strain sequencing project: providing services to taxonomists for standard genome sequencing and annotation.</title>
        <authorList>
            <consortium name="The Broad Institute Genomics Platform"/>
            <consortium name="The Broad Institute Genome Sequencing Center for Infectious Disease"/>
            <person name="Wu L."/>
            <person name="Ma J."/>
        </authorList>
    </citation>
    <scope>NUCLEOTIDE SEQUENCE [LARGE SCALE GENOMIC DNA]</scope>
    <source>
        <strain evidence="3">CGMCC 4.7131</strain>
    </source>
</reference>
<feature type="domain" description="Methyltransferase" evidence="1">
    <location>
        <begin position="69"/>
        <end position="168"/>
    </location>
</feature>
<dbReference type="Gene3D" id="3.40.50.150">
    <property type="entry name" value="Vaccinia Virus protein VP39"/>
    <property type="match status" value="1"/>
</dbReference>
<dbReference type="EMBL" id="JBHSKN010000007">
    <property type="protein sequence ID" value="MFC5239636.1"/>
    <property type="molecule type" value="Genomic_DNA"/>
</dbReference>
<comment type="caution">
    <text evidence="2">The sequence shown here is derived from an EMBL/GenBank/DDBJ whole genome shotgun (WGS) entry which is preliminary data.</text>
</comment>
<keyword evidence="2" id="KW-0808">Transferase</keyword>
<dbReference type="PANTHER" id="PTHR42912">
    <property type="entry name" value="METHYLTRANSFERASE"/>
    <property type="match status" value="1"/>
</dbReference>